<accession>A0ABW2L698</accession>
<name>A0ABW2L698_9BACT</name>
<gene>
    <name evidence="3" type="ORF">ACFQY0_07770</name>
</gene>
<comment type="caution">
    <text evidence="3">The sequence shown here is derived from an EMBL/GenBank/DDBJ whole genome shotgun (WGS) entry which is preliminary data.</text>
</comment>
<keyword evidence="4" id="KW-1185">Reference proteome</keyword>
<dbReference type="RefSeq" id="WP_379711035.1">
    <property type="nucleotide sequence ID" value="NZ_JBHTBS010000003.1"/>
</dbReference>
<keyword evidence="2" id="KW-0732">Signal</keyword>
<dbReference type="Proteomes" id="UP001596472">
    <property type="component" value="Unassembled WGS sequence"/>
</dbReference>
<feature type="region of interest" description="Disordered" evidence="1">
    <location>
        <begin position="141"/>
        <end position="263"/>
    </location>
</feature>
<evidence type="ECO:0000313" key="3">
    <source>
        <dbReference type="EMBL" id="MFC7337070.1"/>
    </source>
</evidence>
<feature type="compositionally biased region" description="Polar residues" evidence="1">
    <location>
        <begin position="147"/>
        <end position="157"/>
    </location>
</feature>
<evidence type="ECO:0000256" key="1">
    <source>
        <dbReference type="SAM" id="MobiDB-lite"/>
    </source>
</evidence>
<evidence type="ECO:0000313" key="4">
    <source>
        <dbReference type="Proteomes" id="UP001596472"/>
    </source>
</evidence>
<feature type="signal peptide" evidence="2">
    <location>
        <begin position="1"/>
        <end position="20"/>
    </location>
</feature>
<feature type="compositionally biased region" description="Low complexity" evidence="1">
    <location>
        <begin position="221"/>
        <end position="243"/>
    </location>
</feature>
<evidence type="ECO:0008006" key="5">
    <source>
        <dbReference type="Google" id="ProtNLM"/>
    </source>
</evidence>
<protein>
    <recommendedName>
        <fullName evidence="5">Lipoprotein</fullName>
    </recommendedName>
</protein>
<organism evidence="3 4">
    <name type="scientific">Haloferula chungangensis</name>
    <dbReference type="NCBI Taxonomy" id="1048331"/>
    <lineage>
        <taxon>Bacteria</taxon>
        <taxon>Pseudomonadati</taxon>
        <taxon>Verrucomicrobiota</taxon>
        <taxon>Verrucomicrobiia</taxon>
        <taxon>Verrucomicrobiales</taxon>
        <taxon>Verrucomicrobiaceae</taxon>
        <taxon>Haloferula</taxon>
    </lineage>
</organism>
<proteinExistence type="predicted"/>
<sequence length="280" mass="31549">MKTTLLIKSAVIAAAAAAFSSCYYGSSYGSYSSGYGTYGTTAVSASFVSTSSDYWYYDPVVRCYYDRRRSCYYDPYLYGYYPRGYKPRPIANCPHPYGWGGRGHAPVPRSVNGRTLNQHQDRVAQLRARNYSWANQAHVRNDGNAIRPSQNHASNGGNFRRDQDRSQPNFQRQGQQPGPYSRGNSTRGTSGNQTHGQPSSRQADRHVSREPINARPRPSNQPAAGPQRERQAQPAPTPQRQRANGVHIPVAEARRQENVRAVQEAQRQRLQEIQKRRNVN</sequence>
<evidence type="ECO:0000256" key="2">
    <source>
        <dbReference type="SAM" id="SignalP"/>
    </source>
</evidence>
<feature type="compositionally biased region" description="Polar residues" evidence="1">
    <location>
        <begin position="166"/>
        <end position="201"/>
    </location>
</feature>
<dbReference type="PROSITE" id="PS51257">
    <property type="entry name" value="PROKAR_LIPOPROTEIN"/>
    <property type="match status" value="1"/>
</dbReference>
<dbReference type="EMBL" id="JBHTBS010000003">
    <property type="protein sequence ID" value="MFC7337070.1"/>
    <property type="molecule type" value="Genomic_DNA"/>
</dbReference>
<feature type="chain" id="PRO_5045339119" description="Lipoprotein" evidence="2">
    <location>
        <begin position="21"/>
        <end position="280"/>
    </location>
</feature>
<reference evidence="4" key="1">
    <citation type="journal article" date="2019" name="Int. J. Syst. Evol. Microbiol.">
        <title>The Global Catalogue of Microorganisms (GCM) 10K type strain sequencing project: providing services to taxonomists for standard genome sequencing and annotation.</title>
        <authorList>
            <consortium name="The Broad Institute Genomics Platform"/>
            <consortium name="The Broad Institute Genome Sequencing Center for Infectious Disease"/>
            <person name="Wu L."/>
            <person name="Ma J."/>
        </authorList>
    </citation>
    <scope>NUCLEOTIDE SEQUENCE [LARGE SCALE GENOMIC DNA]</scope>
    <source>
        <strain evidence="4">CGMCC 4.1467</strain>
    </source>
</reference>